<dbReference type="InterPro" id="IPR001011">
    <property type="entry name" value="Acid_Pase_classA_bac"/>
</dbReference>
<evidence type="ECO:0000313" key="4">
    <source>
        <dbReference type="EMBL" id="QYM79491.1"/>
    </source>
</evidence>
<dbReference type="RefSeq" id="WP_220163430.1">
    <property type="nucleotide sequence ID" value="NZ_CP080507.1"/>
</dbReference>
<accession>A0A8F9TWW7</accession>
<sequence length="249" mass="27225">MKSRFFPAVFALAVILLPVVRGQGSAMAEQAVGMRAPHEFADVSTLEWSKLVPPPPAAESLAAEGDLYSVLQMQAARTPEQIEWAQLVEKGDVFALFGAEGLLGPDFSRENFPALDALLHQLTAELQPIKQVVKEKYQRARPFLADVAVEPCVQRPDSDSYPSGHAFNAHVWARVLAEIFPEQRAALIARADYIGWGRVIGGVHFPTDLVAGRRLAVAVMAREMKNPAFREAIEACRAEAAKLKTKKAA</sequence>
<gene>
    <name evidence="4" type="ORF">K0B96_02425</name>
</gene>
<keyword evidence="5" id="KW-1185">Reference proteome</keyword>
<dbReference type="AlphaFoldDB" id="A0A8F9TWW7"/>
<name>A0A8F9TWW7_9BACT</name>
<dbReference type="Gene3D" id="1.20.144.10">
    <property type="entry name" value="Phosphatidic acid phosphatase type 2/haloperoxidase"/>
    <property type="match status" value="1"/>
</dbReference>
<dbReference type="SMART" id="SM00014">
    <property type="entry name" value="acidPPc"/>
    <property type="match status" value="1"/>
</dbReference>
<comment type="similarity">
    <text evidence="1">Belongs to the class A bacterial acid phosphatase family.</text>
</comment>
<organism evidence="4 5">
    <name type="scientific">Horticoccus luteus</name>
    <dbReference type="NCBI Taxonomy" id="2862869"/>
    <lineage>
        <taxon>Bacteria</taxon>
        <taxon>Pseudomonadati</taxon>
        <taxon>Verrucomicrobiota</taxon>
        <taxon>Opitutia</taxon>
        <taxon>Opitutales</taxon>
        <taxon>Opitutaceae</taxon>
        <taxon>Horticoccus</taxon>
    </lineage>
</organism>
<keyword evidence="1" id="KW-0378">Hydrolase</keyword>
<feature type="chain" id="PRO_5034368894" description="Acid phosphatase" evidence="2">
    <location>
        <begin position="29"/>
        <end position="249"/>
    </location>
</feature>
<evidence type="ECO:0000256" key="2">
    <source>
        <dbReference type="SAM" id="SignalP"/>
    </source>
</evidence>
<keyword evidence="2" id="KW-0732">Signal</keyword>
<dbReference type="GO" id="GO:0030288">
    <property type="term" value="C:outer membrane-bounded periplasmic space"/>
    <property type="evidence" value="ECO:0007669"/>
    <property type="project" value="InterPro"/>
</dbReference>
<proteinExistence type="inferred from homology"/>
<dbReference type="Pfam" id="PF01569">
    <property type="entry name" value="PAP2"/>
    <property type="match status" value="1"/>
</dbReference>
<dbReference type="InterPro" id="IPR036938">
    <property type="entry name" value="PAP2/HPO_sf"/>
</dbReference>
<evidence type="ECO:0000256" key="1">
    <source>
        <dbReference type="PIRNR" id="PIRNR000897"/>
    </source>
</evidence>
<dbReference type="SUPFAM" id="SSF48317">
    <property type="entry name" value="Acid phosphatase/Vanadium-dependent haloperoxidase"/>
    <property type="match status" value="1"/>
</dbReference>
<feature type="domain" description="Phosphatidic acid phosphatase type 2/haloperoxidase" evidence="3">
    <location>
        <begin position="114"/>
        <end position="224"/>
    </location>
</feature>
<evidence type="ECO:0000313" key="5">
    <source>
        <dbReference type="Proteomes" id="UP000825051"/>
    </source>
</evidence>
<dbReference type="KEGG" id="ole:K0B96_02425"/>
<comment type="catalytic activity">
    <reaction evidence="1">
        <text>a phosphate monoester + H2O = an alcohol + phosphate</text>
        <dbReference type="Rhea" id="RHEA:15017"/>
        <dbReference type="ChEBI" id="CHEBI:15377"/>
        <dbReference type="ChEBI" id="CHEBI:30879"/>
        <dbReference type="ChEBI" id="CHEBI:43474"/>
        <dbReference type="ChEBI" id="CHEBI:67140"/>
        <dbReference type="EC" id="3.1.3.2"/>
    </reaction>
</comment>
<reference evidence="4" key="1">
    <citation type="submission" date="2021-08" db="EMBL/GenBank/DDBJ databases">
        <title>Genome of a novel bacterium of the phylum Verrucomicrobia, Oleiharenicola sp. KSB-15.</title>
        <authorList>
            <person name="Chung J.-H."/>
            <person name="Ahn J.-H."/>
            <person name="Yoon Y."/>
            <person name="Kim D.-Y."/>
            <person name="An S.-H."/>
            <person name="Park I."/>
            <person name="Yeon J."/>
        </authorList>
    </citation>
    <scope>NUCLEOTIDE SEQUENCE</scope>
    <source>
        <strain evidence="4">KSB-15</strain>
    </source>
</reference>
<dbReference type="InterPro" id="IPR000326">
    <property type="entry name" value="PAP2/HPO"/>
</dbReference>
<protein>
    <recommendedName>
        <fullName evidence="1">Acid phosphatase</fullName>
        <ecNumber evidence="1">3.1.3.2</ecNumber>
    </recommendedName>
</protein>
<dbReference type="EMBL" id="CP080507">
    <property type="protein sequence ID" value="QYM79491.1"/>
    <property type="molecule type" value="Genomic_DNA"/>
</dbReference>
<dbReference type="PIRSF" id="PIRSF000897">
    <property type="entry name" value="Acid_Ptase_ClsA"/>
    <property type="match status" value="1"/>
</dbReference>
<dbReference type="EC" id="3.1.3.2" evidence="1"/>
<evidence type="ECO:0000259" key="3">
    <source>
        <dbReference type="SMART" id="SM00014"/>
    </source>
</evidence>
<dbReference type="GO" id="GO:0003993">
    <property type="term" value="F:acid phosphatase activity"/>
    <property type="evidence" value="ECO:0007669"/>
    <property type="project" value="UniProtKB-EC"/>
</dbReference>
<dbReference type="Proteomes" id="UP000825051">
    <property type="component" value="Chromosome"/>
</dbReference>
<feature type="signal peptide" evidence="2">
    <location>
        <begin position="1"/>
        <end position="28"/>
    </location>
</feature>